<gene>
    <name evidence="1" type="ORF">COV72_09080</name>
</gene>
<evidence type="ECO:0000313" key="1">
    <source>
        <dbReference type="EMBL" id="PIQ88257.1"/>
    </source>
</evidence>
<dbReference type="EMBL" id="PCWA01000111">
    <property type="protein sequence ID" value="PIQ88257.1"/>
    <property type="molecule type" value="Genomic_DNA"/>
</dbReference>
<evidence type="ECO:0000313" key="2">
    <source>
        <dbReference type="Proteomes" id="UP000229641"/>
    </source>
</evidence>
<sequence length="209" mass="24189">MDKIEKLIQRVQETQHGFLNIQSAADEFVAGRSMNESLSVAERLFTSEAYQVRSLATFILGRLAAQSNESLKFLKDRVSLDDDWRVQEILAKAFDRYCFDNGYEQSLPVIKEWISDSTPNVRRSVTEGLRIWTGRPYFRDHPEIAVQLLSQLRNDESAYVRKSVGNSLRDISKKHKELIKNELQLWDTSNKRVAQTYKLASKFINKKDG</sequence>
<dbReference type="SUPFAM" id="SSF48371">
    <property type="entry name" value="ARM repeat"/>
    <property type="match status" value="1"/>
</dbReference>
<comment type="caution">
    <text evidence="1">The sequence shown here is derived from an EMBL/GenBank/DDBJ whole genome shotgun (WGS) entry which is preliminary data.</text>
</comment>
<dbReference type="Pfam" id="PF08713">
    <property type="entry name" value="DNA_alkylation"/>
    <property type="match status" value="1"/>
</dbReference>
<proteinExistence type="predicted"/>
<dbReference type="Gene3D" id="1.10.1240.70">
    <property type="match status" value="1"/>
</dbReference>
<dbReference type="Gene3D" id="1.25.40.290">
    <property type="entry name" value="ARM repeat domains"/>
    <property type="match status" value="1"/>
</dbReference>
<protein>
    <submittedName>
        <fullName evidence="1">DNA alkylation repair enzyme</fullName>
    </submittedName>
</protein>
<dbReference type="Proteomes" id="UP000229641">
    <property type="component" value="Unassembled WGS sequence"/>
</dbReference>
<dbReference type="InterPro" id="IPR016024">
    <property type="entry name" value="ARM-type_fold"/>
</dbReference>
<reference evidence="1 2" key="1">
    <citation type="submission" date="2017-09" db="EMBL/GenBank/DDBJ databases">
        <title>Depth-based differentiation of microbial function through sediment-hosted aquifers and enrichment of novel symbionts in the deep terrestrial subsurface.</title>
        <authorList>
            <person name="Probst A.J."/>
            <person name="Ladd B."/>
            <person name="Jarett J.K."/>
            <person name="Geller-Mcgrath D.E."/>
            <person name="Sieber C.M."/>
            <person name="Emerson J.B."/>
            <person name="Anantharaman K."/>
            <person name="Thomas B.C."/>
            <person name="Malmstrom R."/>
            <person name="Stieglmeier M."/>
            <person name="Klingl A."/>
            <person name="Woyke T."/>
            <person name="Ryan C.M."/>
            <person name="Banfield J.F."/>
        </authorList>
    </citation>
    <scope>NUCLEOTIDE SEQUENCE [LARGE SCALE GENOMIC DNA]</scope>
    <source>
        <strain evidence="1">CG11_big_fil_rev_8_21_14_0_20_42_13</strain>
    </source>
</reference>
<dbReference type="InterPro" id="IPR014825">
    <property type="entry name" value="DNA_alkylation"/>
</dbReference>
<name>A0A2H0LV86_9BACT</name>
<accession>A0A2H0LV86</accession>
<dbReference type="AlphaFoldDB" id="A0A2H0LV86"/>
<organism evidence="1 2">
    <name type="scientific">Candidatus Ghiorseimicrobium undicola</name>
    <dbReference type="NCBI Taxonomy" id="1974746"/>
    <lineage>
        <taxon>Bacteria</taxon>
        <taxon>Pseudomonadati</taxon>
        <taxon>Candidatus Omnitrophota</taxon>
        <taxon>Candidatus Ghiorseimicrobium</taxon>
    </lineage>
</organism>